<dbReference type="AlphaFoldDB" id="A0A0U2VDH5"/>
<organism evidence="1 2">
    <name type="scientific">Paenibacillus naphthalenovorans</name>
    <dbReference type="NCBI Taxonomy" id="162209"/>
    <lineage>
        <taxon>Bacteria</taxon>
        <taxon>Bacillati</taxon>
        <taxon>Bacillota</taxon>
        <taxon>Bacilli</taxon>
        <taxon>Bacillales</taxon>
        <taxon>Paenibacillaceae</taxon>
        <taxon>Paenibacillus</taxon>
    </lineage>
</organism>
<proteinExistence type="predicted"/>
<dbReference type="RefSeq" id="WP_062407888.1">
    <property type="nucleotide sequence ID" value="NZ_BJCS01000003.1"/>
</dbReference>
<protein>
    <submittedName>
        <fullName evidence="1">YolD-like protein</fullName>
    </submittedName>
</protein>
<dbReference type="PANTHER" id="PTHR40051">
    <property type="entry name" value="IG HYPOTHETICAL 15966"/>
    <property type="match status" value="1"/>
</dbReference>
<evidence type="ECO:0000313" key="2">
    <source>
        <dbReference type="Proteomes" id="UP000061660"/>
    </source>
</evidence>
<dbReference type="Pfam" id="PF08863">
    <property type="entry name" value="YolD"/>
    <property type="match status" value="1"/>
</dbReference>
<sequence>MKDNKLTPGKNILWESSRMMLPEHKEQLLRHRRELGRQEKPTLDEQRLEELGQTLGIALHEDAALRLTLYDNGERKSIDCTILQADLHLQRIKVRCSEGSTWVRLADLIGAELL</sequence>
<reference evidence="2" key="1">
    <citation type="submission" date="2015-12" db="EMBL/GenBank/DDBJ databases">
        <title>Complete genome sequences of two moderately thermophilic Paenibacillus species.</title>
        <authorList>
            <person name="Butler R.III."/>
            <person name="Wang J."/>
            <person name="Stark B.C."/>
            <person name="Pombert J.-F."/>
        </authorList>
    </citation>
    <scope>NUCLEOTIDE SEQUENCE [LARGE SCALE GENOMIC DNA]</scope>
    <source>
        <strain evidence="2">32O-Y</strain>
    </source>
</reference>
<dbReference type="Proteomes" id="UP000061660">
    <property type="component" value="Chromosome"/>
</dbReference>
<dbReference type="PATRIC" id="fig|162209.4.peg.1270"/>
<name>A0A0U2VDH5_9BACL</name>
<dbReference type="OrthoDB" id="2376882at2"/>
<accession>A0A0U2VDH5</accession>
<dbReference type="InterPro" id="IPR014962">
    <property type="entry name" value="YolD"/>
</dbReference>
<gene>
    <name evidence="1" type="ORF">IJ22_11950</name>
</gene>
<dbReference type="EMBL" id="CP013652">
    <property type="protein sequence ID" value="ALS21571.1"/>
    <property type="molecule type" value="Genomic_DNA"/>
</dbReference>
<reference evidence="1 2" key="2">
    <citation type="journal article" date="2016" name="Genome Announc.">
        <title>Complete Genome Sequences of Two Interactive Moderate Thermophiles, Paenibacillus napthalenovorans 32O-Y and Paenibacillus sp. 32O-W.</title>
        <authorList>
            <person name="Butler R.R.III."/>
            <person name="Wang J."/>
            <person name="Stark B.C."/>
            <person name="Pombert J.F."/>
        </authorList>
    </citation>
    <scope>NUCLEOTIDE SEQUENCE [LARGE SCALE GENOMIC DNA]</scope>
    <source>
        <strain evidence="1 2">32O-Y</strain>
    </source>
</reference>
<evidence type="ECO:0000313" key="1">
    <source>
        <dbReference type="EMBL" id="ALS21571.1"/>
    </source>
</evidence>
<keyword evidence="2" id="KW-1185">Reference proteome</keyword>
<dbReference type="STRING" id="162209.IJ22_11950"/>
<dbReference type="KEGG" id="pnp:IJ22_11950"/>
<dbReference type="PANTHER" id="PTHR40051:SF1">
    <property type="entry name" value="YOLD-LIKE FAMILY PROTEIN"/>
    <property type="match status" value="1"/>
</dbReference>